<comment type="similarity">
    <text evidence="4">Belongs to the adenylate kinase family.</text>
</comment>
<organism evidence="5 6">
    <name type="scientific">Polypterus senegalus</name>
    <name type="common">Senegal bichir</name>
    <dbReference type="NCBI Taxonomy" id="55291"/>
    <lineage>
        <taxon>Eukaryota</taxon>
        <taxon>Metazoa</taxon>
        <taxon>Chordata</taxon>
        <taxon>Craniata</taxon>
        <taxon>Vertebrata</taxon>
        <taxon>Euteleostomi</taxon>
        <taxon>Actinopterygii</taxon>
        <taxon>Polypteriformes</taxon>
        <taxon>Polypteridae</taxon>
        <taxon>Polypterus</taxon>
    </lineage>
</organism>
<reference evidence="5 6" key="1">
    <citation type="journal article" date="2021" name="Cell">
        <title>Tracing the genetic footprints of vertebrate landing in non-teleost ray-finned fishes.</title>
        <authorList>
            <person name="Bi X."/>
            <person name="Wang K."/>
            <person name="Yang L."/>
            <person name="Pan H."/>
            <person name="Jiang H."/>
            <person name="Wei Q."/>
            <person name="Fang M."/>
            <person name="Yu H."/>
            <person name="Zhu C."/>
            <person name="Cai Y."/>
            <person name="He Y."/>
            <person name="Gan X."/>
            <person name="Zeng H."/>
            <person name="Yu D."/>
            <person name="Zhu Y."/>
            <person name="Jiang H."/>
            <person name="Qiu Q."/>
            <person name="Yang H."/>
            <person name="Zhang Y.E."/>
            <person name="Wang W."/>
            <person name="Zhu M."/>
            <person name="He S."/>
            <person name="Zhang G."/>
        </authorList>
    </citation>
    <scope>NUCLEOTIDE SEQUENCE [LARGE SCALE GENOMIC DNA]</scope>
    <source>
        <strain evidence="5">Bchr_013</strain>
    </source>
</reference>
<protein>
    <submittedName>
        <fullName evidence="5">KAD1 kinase</fullName>
    </submittedName>
</protein>
<dbReference type="GO" id="GO:0005524">
    <property type="term" value="F:ATP binding"/>
    <property type="evidence" value="ECO:0007669"/>
    <property type="project" value="InterPro"/>
</dbReference>
<feature type="non-terminal residue" evidence="5">
    <location>
        <position position="1"/>
    </location>
</feature>
<evidence type="ECO:0000256" key="4">
    <source>
        <dbReference type="RuleBase" id="RU003330"/>
    </source>
</evidence>
<keyword evidence="3 4" id="KW-0418">Kinase</keyword>
<dbReference type="PANTHER" id="PTHR23359">
    <property type="entry name" value="NUCLEOTIDE KINASE"/>
    <property type="match status" value="1"/>
</dbReference>
<dbReference type="PRINTS" id="PR00094">
    <property type="entry name" value="ADENYLTKNASE"/>
</dbReference>
<sequence>MTWRKLQMRLYVIFKTIGSYCQYKERKREKLGYTIYTPSFTNGPRCPVEQQQVTMKTRNAGITSLEEQFRAAQVQAFNPRMFWLFKTAGNPEELVPGGPGSGKGTQCEKIAEKYGFTHLSCGDIIRNELLSDSERGNLIKDFMERGEHVPMETVLELMREAMVTNLESTKGFLIDGYPRDLRQGEGFEMKIAEPSLVLYLDCSADTMTKRIQKRIQGMPCYDDSQDTIRKRVDAFYQTIEVITAGYERRKLLKTWRSLFCCSKSSFRVACCAEVQVLHVWFSKTEQLDGANTATIRVNGCAC</sequence>
<evidence type="ECO:0000313" key="6">
    <source>
        <dbReference type="Proteomes" id="UP000886611"/>
    </source>
</evidence>
<dbReference type="PROSITE" id="PS00113">
    <property type="entry name" value="ADENYLATE_KINASE"/>
    <property type="match status" value="1"/>
</dbReference>
<dbReference type="GO" id="GO:0006139">
    <property type="term" value="P:nucleobase-containing compound metabolic process"/>
    <property type="evidence" value="ECO:0007669"/>
    <property type="project" value="InterPro"/>
</dbReference>
<dbReference type="Gene3D" id="3.40.50.300">
    <property type="entry name" value="P-loop containing nucleotide triphosphate hydrolases"/>
    <property type="match status" value="1"/>
</dbReference>
<proteinExistence type="inferred from homology"/>
<dbReference type="InterPro" id="IPR033690">
    <property type="entry name" value="Adenylat_kinase_CS"/>
</dbReference>
<dbReference type="AlphaFoldDB" id="A0A8X7X866"/>
<keyword evidence="1 4" id="KW-0808">Transferase</keyword>
<evidence type="ECO:0000256" key="3">
    <source>
        <dbReference type="ARBA" id="ARBA00022777"/>
    </source>
</evidence>
<dbReference type="Proteomes" id="UP000886611">
    <property type="component" value="Unassembled WGS sequence"/>
</dbReference>
<gene>
    <name evidence="5" type="primary">Ak1_1</name>
    <name evidence="5" type="ORF">GTO96_0008662</name>
</gene>
<dbReference type="CDD" id="cd01428">
    <property type="entry name" value="ADK"/>
    <property type="match status" value="1"/>
</dbReference>
<dbReference type="EMBL" id="JAATIS010004524">
    <property type="protein sequence ID" value="KAG2461732.1"/>
    <property type="molecule type" value="Genomic_DNA"/>
</dbReference>
<dbReference type="InterPro" id="IPR000850">
    <property type="entry name" value="Adenylat/UMP-CMP_kin"/>
</dbReference>
<evidence type="ECO:0000313" key="5">
    <source>
        <dbReference type="EMBL" id="KAG2461732.1"/>
    </source>
</evidence>
<keyword evidence="2" id="KW-0547">Nucleotide-binding</keyword>
<keyword evidence="6" id="KW-1185">Reference proteome</keyword>
<evidence type="ECO:0000256" key="1">
    <source>
        <dbReference type="ARBA" id="ARBA00022679"/>
    </source>
</evidence>
<name>A0A8X7X866_POLSE</name>
<comment type="caution">
    <text evidence="5">The sequence shown here is derived from an EMBL/GenBank/DDBJ whole genome shotgun (WGS) entry which is preliminary data.</text>
</comment>
<dbReference type="Pfam" id="PF00406">
    <property type="entry name" value="ADK"/>
    <property type="match status" value="1"/>
</dbReference>
<dbReference type="HAMAP" id="MF_00235">
    <property type="entry name" value="Adenylate_kinase_Adk"/>
    <property type="match status" value="1"/>
</dbReference>
<dbReference type="GO" id="GO:0019205">
    <property type="term" value="F:nucleobase-containing compound kinase activity"/>
    <property type="evidence" value="ECO:0007669"/>
    <property type="project" value="InterPro"/>
</dbReference>
<dbReference type="SUPFAM" id="SSF52540">
    <property type="entry name" value="P-loop containing nucleoside triphosphate hydrolases"/>
    <property type="match status" value="1"/>
</dbReference>
<feature type="non-terminal residue" evidence="5">
    <location>
        <position position="302"/>
    </location>
</feature>
<evidence type="ECO:0000256" key="2">
    <source>
        <dbReference type="ARBA" id="ARBA00022741"/>
    </source>
</evidence>
<accession>A0A8X7X866</accession>
<dbReference type="InterPro" id="IPR027417">
    <property type="entry name" value="P-loop_NTPase"/>
</dbReference>